<reference evidence="14" key="1">
    <citation type="submission" date="2016-04" db="EMBL/GenBank/DDBJ databases">
        <authorList>
            <person name="Evans L.H."/>
            <person name="Alamgir A."/>
            <person name="Owens N."/>
            <person name="Weber N.D."/>
            <person name="Virtaneva K."/>
            <person name="Barbian K."/>
            <person name="Babar A."/>
            <person name="Rosenke K."/>
        </authorList>
    </citation>
    <scope>NUCLEOTIDE SEQUENCE</scope>
    <source>
        <strain evidence="14">86</strain>
    </source>
</reference>
<evidence type="ECO:0000256" key="9">
    <source>
        <dbReference type="ARBA" id="ARBA00049563"/>
    </source>
</evidence>
<dbReference type="InterPro" id="IPR027417">
    <property type="entry name" value="P-loop_NTPase"/>
</dbReference>
<keyword evidence="5 10" id="KW-0819">tRNA processing</keyword>
<feature type="binding site" evidence="10">
    <location>
        <begin position="12"/>
        <end position="17"/>
    </location>
    <ligand>
        <name>substrate</name>
    </ligand>
</feature>
<evidence type="ECO:0000256" key="5">
    <source>
        <dbReference type="ARBA" id="ARBA00022694"/>
    </source>
</evidence>
<comment type="function">
    <text evidence="2 10 12">Catalyzes the transfer of a dimethylallyl group onto the adenine at position 37 in tRNAs that read codons beginning with uridine, leading to the formation of N6-(dimethylallyl)adenosine (i(6)A).</text>
</comment>
<accession>A0A212KIJ8</accession>
<dbReference type="HAMAP" id="MF_00185">
    <property type="entry name" value="IPP_trans"/>
    <property type="match status" value="1"/>
</dbReference>
<dbReference type="NCBIfam" id="TIGR00174">
    <property type="entry name" value="miaA"/>
    <property type="match status" value="1"/>
</dbReference>
<evidence type="ECO:0000256" key="2">
    <source>
        <dbReference type="ARBA" id="ARBA00003213"/>
    </source>
</evidence>
<dbReference type="PANTHER" id="PTHR11088">
    <property type="entry name" value="TRNA DIMETHYLALLYLTRANSFERASE"/>
    <property type="match status" value="1"/>
</dbReference>
<feature type="site" description="Interaction with substrate tRNA" evidence="10">
    <location>
        <position position="122"/>
    </location>
</feature>
<comment type="similarity">
    <text evidence="3 10 13">Belongs to the IPP transferase family.</text>
</comment>
<dbReference type="SUPFAM" id="SSF52540">
    <property type="entry name" value="P-loop containing nucleoside triphosphate hydrolases"/>
    <property type="match status" value="1"/>
</dbReference>
<dbReference type="GO" id="GO:0052381">
    <property type="term" value="F:tRNA dimethylallyltransferase activity"/>
    <property type="evidence" value="ECO:0007669"/>
    <property type="project" value="UniProtKB-UniRule"/>
</dbReference>
<evidence type="ECO:0000256" key="1">
    <source>
        <dbReference type="ARBA" id="ARBA00001946"/>
    </source>
</evidence>
<evidence type="ECO:0000256" key="6">
    <source>
        <dbReference type="ARBA" id="ARBA00022741"/>
    </source>
</evidence>
<feature type="site" description="Interaction with substrate tRNA" evidence="10">
    <location>
        <position position="101"/>
    </location>
</feature>
<sequence length="312" mass="34569">MPPKILVVCGPTASGKTKLAVELALRHNGEVVSADSMQIYRGMDIGTAKPRLEEMWGVPHHMLDVADPAEDYSVARYVEEASACVDTILARGRLPILAGGTGLYIDSLLAGLDFAAFTGGYRETLRERAKAEGIEALHAELRHIDPQRAEKLHLNDEKRILRALEVWYETGETITAHDARTQALPPRYDALTLVLNYESRADLWTRIDARVDEMMASGLEGEVHALLARGVPRSATSMQAIGYKELAAAPDEGRSVAQAAEEVKLRSRQYAKRQLSWFRRNAEAKWLVWKKTPDFGAAIQNSTAYMEESGLL</sequence>
<keyword evidence="8 10" id="KW-0460">Magnesium</keyword>
<evidence type="ECO:0000256" key="13">
    <source>
        <dbReference type="RuleBase" id="RU003785"/>
    </source>
</evidence>
<evidence type="ECO:0000256" key="3">
    <source>
        <dbReference type="ARBA" id="ARBA00005842"/>
    </source>
</evidence>
<comment type="caution">
    <text evidence="10">Lacks conserved residue(s) required for the propagation of feature annotation.</text>
</comment>
<dbReference type="PANTHER" id="PTHR11088:SF60">
    <property type="entry name" value="TRNA DIMETHYLALLYLTRANSFERASE"/>
    <property type="match status" value="1"/>
</dbReference>
<proteinExistence type="inferred from homology"/>
<comment type="catalytic activity">
    <reaction evidence="9 10 11">
        <text>adenosine(37) in tRNA + dimethylallyl diphosphate = N(6)-dimethylallyladenosine(37) in tRNA + diphosphate</text>
        <dbReference type="Rhea" id="RHEA:26482"/>
        <dbReference type="Rhea" id="RHEA-COMP:10162"/>
        <dbReference type="Rhea" id="RHEA-COMP:10375"/>
        <dbReference type="ChEBI" id="CHEBI:33019"/>
        <dbReference type="ChEBI" id="CHEBI:57623"/>
        <dbReference type="ChEBI" id="CHEBI:74411"/>
        <dbReference type="ChEBI" id="CHEBI:74415"/>
        <dbReference type="EC" id="2.5.1.75"/>
    </reaction>
</comment>
<keyword evidence="7 10" id="KW-0067">ATP-binding</keyword>
<evidence type="ECO:0000256" key="8">
    <source>
        <dbReference type="ARBA" id="ARBA00022842"/>
    </source>
</evidence>
<evidence type="ECO:0000256" key="12">
    <source>
        <dbReference type="RuleBase" id="RU003784"/>
    </source>
</evidence>
<dbReference type="Gene3D" id="1.10.20.140">
    <property type="match status" value="1"/>
</dbReference>
<dbReference type="GO" id="GO:0006400">
    <property type="term" value="P:tRNA modification"/>
    <property type="evidence" value="ECO:0007669"/>
    <property type="project" value="TreeGrafter"/>
</dbReference>
<evidence type="ECO:0000313" key="14">
    <source>
        <dbReference type="EMBL" id="SBW11471.1"/>
    </source>
</evidence>
<dbReference type="AlphaFoldDB" id="A0A212KIJ8"/>
<keyword evidence="6 10" id="KW-0547">Nucleotide-binding</keyword>
<evidence type="ECO:0000256" key="7">
    <source>
        <dbReference type="ARBA" id="ARBA00022840"/>
    </source>
</evidence>
<protein>
    <recommendedName>
        <fullName evidence="10">tRNA dimethylallyltransferase</fullName>
        <ecNumber evidence="10">2.5.1.75</ecNumber>
    </recommendedName>
    <alternativeName>
        <fullName evidence="10">Dimethylallyl diphosphate:tRNA dimethylallyltransferase</fullName>
        <shortName evidence="10">DMAPP:tRNA dimethylallyltransferase</shortName>
        <shortName evidence="10">DMATase</shortName>
    </alternativeName>
    <alternativeName>
        <fullName evidence="10">Isopentenyl-diphosphate:tRNA isopentenyltransferase</fullName>
        <shortName evidence="10">IPP transferase</shortName>
        <shortName evidence="10">IPPT</shortName>
        <shortName evidence="10">IPTase</shortName>
    </alternativeName>
</protein>
<keyword evidence="4 10" id="KW-0808">Transferase</keyword>
<dbReference type="InterPro" id="IPR039657">
    <property type="entry name" value="Dimethylallyltransferase"/>
</dbReference>
<name>A0A212KIJ8_9FIRM</name>
<dbReference type="InterPro" id="IPR018022">
    <property type="entry name" value="IPT"/>
</dbReference>
<gene>
    <name evidence="10 14" type="primary">miaA</name>
    <name evidence="14" type="ORF">KL86CLO1_13285</name>
</gene>
<dbReference type="GO" id="GO:0005524">
    <property type="term" value="F:ATP binding"/>
    <property type="evidence" value="ECO:0007669"/>
    <property type="project" value="UniProtKB-UniRule"/>
</dbReference>
<evidence type="ECO:0000256" key="10">
    <source>
        <dbReference type="HAMAP-Rule" id="MF_00185"/>
    </source>
</evidence>
<evidence type="ECO:0000256" key="11">
    <source>
        <dbReference type="RuleBase" id="RU003783"/>
    </source>
</evidence>
<comment type="cofactor">
    <cofactor evidence="1 10">
        <name>Mg(2+)</name>
        <dbReference type="ChEBI" id="CHEBI:18420"/>
    </cofactor>
</comment>
<organism evidence="14">
    <name type="scientific">uncultured Eubacteriales bacterium</name>
    <dbReference type="NCBI Taxonomy" id="172733"/>
    <lineage>
        <taxon>Bacteria</taxon>
        <taxon>Bacillati</taxon>
        <taxon>Bacillota</taxon>
        <taxon>Clostridia</taxon>
        <taxon>Eubacteriales</taxon>
        <taxon>environmental samples</taxon>
    </lineage>
</organism>
<dbReference type="Pfam" id="PF01715">
    <property type="entry name" value="IPPT"/>
    <property type="match status" value="1"/>
</dbReference>
<comment type="subunit">
    <text evidence="10">Monomer.</text>
</comment>
<feature type="region of interest" description="Interaction with substrate tRNA" evidence="10">
    <location>
        <begin position="35"/>
        <end position="38"/>
    </location>
</feature>
<dbReference type="EC" id="2.5.1.75" evidence="10"/>
<dbReference type="EMBL" id="FLUN01000001">
    <property type="protein sequence ID" value="SBW11471.1"/>
    <property type="molecule type" value="Genomic_DNA"/>
</dbReference>
<feature type="binding site" evidence="10">
    <location>
        <begin position="10"/>
        <end position="17"/>
    </location>
    <ligand>
        <name>ATP</name>
        <dbReference type="ChEBI" id="CHEBI:30616"/>
    </ligand>
</feature>
<dbReference type="Gene3D" id="3.40.50.300">
    <property type="entry name" value="P-loop containing nucleotide triphosphate hydrolases"/>
    <property type="match status" value="1"/>
</dbReference>
<evidence type="ECO:0000256" key="4">
    <source>
        <dbReference type="ARBA" id="ARBA00022679"/>
    </source>
</evidence>